<dbReference type="SUPFAM" id="SSF56112">
    <property type="entry name" value="Protein kinase-like (PK-like)"/>
    <property type="match status" value="1"/>
</dbReference>
<evidence type="ECO:0000256" key="8">
    <source>
        <dbReference type="ARBA" id="ARBA00022777"/>
    </source>
</evidence>
<evidence type="ECO:0000256" key="5">
    <source>
        <dbReference type="ARBA" id="ARBA00022679"/>
    </source>
</evidence>
<keyword evidence="11 16" id="KW-0472">Membrane</keyword>
<reference evidence="18" key="1">
    <citation type="submission" date="2015-04" db="UniProtKB">
        <authorList>
            <consortium name="EnsemblPlants"/>
        </authorList>
    </citation>
    <scope>IDENTIFICATION</scope>
</reference>
<evidence type="ECO:0000259" key="17">
    <source>
        <dbReference type="PROSITE" id="PS50011"/>
    </source>
</evidence>
<dbReference type="Gene3D" id="3.30.200.20">
    <property type="entry name" value="Phosphorylase Kinase, domain 1"/>
    <property type="match status" value="1"/>
</dbReference>
<evidence type="ECO:0000256" key="6">
    <source>
        <dbReference type="ARBA" id="ARBA00022692"/>
    </source>
</evidence>
<dbReference type="PROSITE" id="PS00107">
    <property type="entry name" value="PROTEIN_KINASE_ATP"/>
    <property type="match status" value="1"/>
</dbReference>
<keyword evidence="6 16" id="KW-0812">Transmembrane</keyword>
<evidence type="ECO:0000256" key="14">
    <source>
        <dbReference type="PROSITE-ProRule" id="PRU10141"/>
    </source>
</evidence>
<dbReference type="Gramene" id="OGLUM03G11980.1">
    <property type="protein sequence ID" value="OGLUM03G11980.1"/>
    <property type="gene ID" value="OGLUM03G11980"/>
</dbReference>
<dbReference type="InterPro" id="IPR008271">
    <property type="entry name" value="Ser/Thr_kinase_AS"/>
</dbReference>
<evidence type="ECO:0000256" key="2">
    <source>
        <dbReference type="ARBA" id="ARBA00012513"/>
    </source>
</evidence>
<dbReference type="GO" id="GO:0004674">
    <property type="term" value="F:protein serine/threonine kinase activity"/>
    <property type="evidence" value="ECO:0007669"/>
    <property type="project" value="UniProtKB-KW"/>
</dbReference>
<comment type="catalytic activity">
    <reaction evidence="12">
        <text>L-threonyl-[protein] + ATP = O-phospho-L-threonyl-[protein] + ADP + H(+)</text>
        <dbReference type="Rhea" id="RHEA:46608"/>
        <dbReference type="Rhea" id="RHEA-COMP:11060"/>
        <dbReference type="Rhea" id="RHEA-COMP:11605"/>
        <dbReference type="ChEBI" id="CHEBI:15378"/>
        <dbReference type="ChEBI" id="CHEBI:30013"/>
        <dbReference type="ChEBI" id="CHEBI:30616"/>
        <dbReference type="ChEBI" id="CHEBI:61977"/>
        <dbReference type="ChEBI" id="CHEBI:456216"/>
        <dbReference type="EC" id="2.7.11.1"/>
    </reaction>
</comment>
<feature type="compositionally biased region" description="Pro residues" evidence="15">
    <location>
        <begin position="19"/>
        <end position="34"/>
    </location>
</feature>
<dbReference type="Proteomes" id="UP000026961">
    <property type="component" value="Chromosome 3"/>
</dbReference>
<evidence type="ECO:0000313" key="19">
    <source>
        <dbReference type="Proteomes" id="UP000026961"/>
    </source>
</evidence>
<keyword evidence="8" id="KW-0418">Kinase</keyword>
<feature type="transmembrane region" description="Helical" evidence="16">
    <location>
        <begin position="104"/>
        <end position="128"/>
    </location>
</feature>
<sequence>MWARFWYSKPAERARPAAFVPPPPPPTPPQYVPPEEPSAFAKLYAVAGDVVGRAKALLTTGGPVTPSDDGQRVRRALAQLTAPPSDPAPAAPQKDSSSGLSSTAVVWIIVAAGVVGAVLALCVLTLWIRRCRRQRRRRRQAQPFPLPPPIYNPNPYYKGDLPPQPFVAQQPPSDHYFMQHQHPTPPQTSGTFSDAGSERPHSIDILTELPTGGSLSYDQLAAATDGFSPDNVIGQGGFGCVYRGTLQDGTEVAIKKLKTESKQGDREFRAEVEIITRVHHRNLVSLVGFCISGNERLLVYEFVPNKTLDTHLHGNKGPPLDWQQRWKIAVGSARGLAYLHDDCSPKIIHRDVKASNILLDHDFEPKVADFGLAKYQPGNHTHVSTRIMGTFGYIAPEFLSSGKLTDKADVFAFGVVLLELITGRLPVQSSESYMDSTLVAWAKPLLSEATEEGNFDILVDPDIGDDYDENIMMRMIECAAAAVRQSAHLRPSMVQILKHLQGETHGEDLNSIFRITYAEDTYSSIMESGESIGPRSRRAPRSQRNTSSDYSSEQALTDKANRSPAKGSRPRGARAGAVASGDKTGSGRRELKQ</sequence>
<keyword evidence="10 16" id="KW-1133">Transmembrane helix</keyword>
<dbReference type="PANTHER" id="PTHR47982">
    <property type="entry name" value="PROLINE-RICH RECEPTOR-LIKE PROTEIN KINASE PERK4"/>
    <property type="match status" value="1"/>
</dbReference>
<keyword evidence="5" id="KW-0808">Transferase</keyword>
<dbReference type="EC" id="2.7.11.1" evidence="2"/>
<dbReference type="InterPro" id="IPR047117">
    <property type="entry name" value="PERK1-13-like"/>
</dbReference>
<dbReference type="Pfam" id="PF00069">
    <property type="entry name" value="Pkinase"/>
    <property type="match status" value="1"/>
</dbReference>
<proteinExistence type="predicted"/>
<keyword evidence="19" id="KW-1185">Reference proteome</keyword>
<accession>A0A0D9Z577</accession>
<evidence type="ECO:0000313" key="18">
    <source>
        <dbReference type="EnsemblPlants" id="OGLUM03G11980.1"/>
    </source>
</evidence>
<feature type="region of interest" description="Disordered" evidence="15">
    <location>
        <begin position="527"/>
        <end position="593"/>
    </location>
</feature>
<keyword evidence="4" id="KW-0723">Serine/threonine-protein kinase</keyword>
<evidence type="ECO:0000256" key="13">
    <source>
        <dbReference type="ARBA" id="ARBA00048679"/>
    </source>
</evidence>
<feature type="region of interest" description="Disordered" evidence="15">
    <location>
        <begin position="1"/>
        <end position="34"/>
    </location>
</feature>
<reference evidence="18" key="2">
    <citation type="submission" date="2018-05" db="EMBL/GenBank/DDBJ databases">
        <title>OgluRS3 (Oryza glumaepatula Reference Sequence Version 3).</title>
        <authorList>
            <person name="Zhang J."/>
            <person name="Kudrna D."/>
            <person name="Lee S."/>
            <person name="Talag J."/>
            <person name="Welchert J."/>
            <person name="Wing R.A."/>
        </authorList>
    </citation>
    <scope>NUCLEOTIDE SEQUENCE [LARGE SCALE GENOMIC DNA]</scope>
</reference>
<evidence type="ECO:0000256" key="9">
    <source>
        <dbReference type="ARBA" id="ARBA00022840"/>
    </source>
</evidence>
<keyword evidence="7 14" id="KW-0547">Nucleotide-binding</keyword>
<dbReference type="GO" id="GO:0005524">
    <property type="term" value="F:ATP binding"/>
    <property type="evidence" value="ECO:0007669"/>
    <property type="project" value="UniProtKB-UniRule"/>
</dbReference>
<feature type="binding site" evidence="14">
    <location>
        <position position="256"/>
    </location>
    <ligand>
        <name>ATP</name>
        <dbReference type="ChEBI" id="CHEBI:30616"/>
    </ligand>
</feature>
<evidence type="ECO:0000256" key="15">
    <source>
        <dbReference type="SAM" id="MobiDB-lite"/>
    </source>
</evidence>
<dbReference type="Gene3D" id="1.10.510.10">
    <property type="entry name" value="Transferase(Phosphotransferase) domain 1"/>
    <property type="match status" value="1"/>
</dbReference>
<evidence type="ECO:0000256" key="7">
    <source>
        <dbReference type="ARBA" id="ARBA00022741"/>
    </source>
</evidence>
<keyword evidence="3" id="KW-1003">Cell membrane</keyword>
<evidence type="ECO:0000256" key="10">
    <source>
        <dbReference type="ARBA" id="ARBA00022989"/>
    </source>
</evidence>
<dbReference type="FunFam" id="3.30.200.20:FF:000395">
    <property type="entry name" value="Proline-rich receptor-like protein kinase PERK3"/>
    <property type="match status" value="1"/>
</dbReference>
<dbReference type="PROSITE" id="PS50011">
    <property type="entry name" value="PROTEIN_KINASE_DOM"/>
    <property type="match status" value="1"/>
</dbReference>
<dbReference type="CDD" id="cd14066">
    <property type="entry name" value="STKc_IRAK"/>
    <property type="match status" value="1"/>
</dbReference>
<evidence type="ECO:0000256" key="11">
    <source>
        <dbReference type="ARBA" id="ARBA00023136"/>
    </source>
</evidence>
<protein>
    <recommendedName>
        <fullName evidence="2">non-specific serine/threonine protein kinase</fullName>
        <ecNumber evidence="2">2.7.11.1</ecNumber>
    </recommendedName>
</protein>
<dbReference type="HOGENOM" id="CLU_000288_106_5_1"/>
<feature type="domain" description="Protein kinase" evidence="17">
    <location>
        <begin position="227"/>
        <end position="502"/>
    </location>
</feature>
<organism evidence="18">
    <name type="scientific">Oryza glumipatula</name>
    <dbReference type="NCBI Taxonomy" id="40148"/>
    <lineage>
        <taxon>Eukaryota</taxon>
        <taxon>Viridiplantae</taxon>
        <taxon>Streptophyta</taxon>
        <taxon>Embryophyta</taxon>
        <taxon>Tracheophyta</taxon>
        <taxon>Spermatophyta</taxon>
        <taxon>Magnoliopsida</taxon>
        <taxon>Liliopsida</taxon>
        <taxon>Poales</taxon>
        <taxon>Poaceae</taxon>
        <taxon>BOP clade</taxon>
        <taxon>Oryzoideae</taxon>
        <taxon>Oryzeae</taxon>
        <taxon>Oryzinae</taxon>
        <taxon>Oryza</taxon>
    </lineage>
</organism>
<comment type="subcellular location">
    <subcellularLocation>
        <location evidence="1">Cell membrane</location>
        <topology evidence="1">Single-pass membrane protein</topology>
    </subcellularLocation>
</comment>
<dbReference type="InterPro" id="IPR017441">
    <property type="entry name" value="Protein_kinase_ATP_BS"/>
</dbReference>
<dbReference type="STRING" id="40148.A0A0D9Z577"/>
<dbReference type="eggNOG" id="KOG1187">
    <property type="taxonomic scope" value="Eukaryota"/>
</dbReference>
<evidence type="ECO:0000256" key="12">
    <source>
        <dbReference type="ARBA" id="ARBA00047899"/>
    </source>
</evidence>
<evidence type="ECO:0000256" key="4">
    <source>
        <dbReference type="ARBA" id="ARBA00022527"/>
    </source>
</evidence>
<dbReference type="FunFam" id="1.10.510.10:FF:000173">
    <property type="entry name" value="proline-rich receptor-like protein kinase PERK8"/>
    <property type="match status" value="1"/>
</dbReference>
<dbReference type="InterPro" id="IPR000719">
    <property type="entry name" value="Prot_kinase_dom"/>
</dbReference>
<comment type="catalytic activity">
    <reaction evidence="13">
        <text>L-seryl-[protein] + ATP = O-phospho-L-seryl-[protein] + ADP + H(+)</text>
        <dbReference type="Rhea" id="RHEA:17989"/>
        <dbReference type="Rhea" id="RHEA-COMP:9863"/>
        <dbReference type="Rhea" id="RHEA-COMP:11604"/>
        <dbReference type="ChEBI" id="CHEBI:15378"/>
        <dbReference type="ChEBI" id="CHEBI:29999"/>
        <dbReference type="ChEBI" id="CHEBI:30616"/>
        <dbReference type="ChEBI" id="CHEBI:83421"/>
        <dbReference type="ChEBI" id="CHEBI:456216"/>
        <dbReference type="EC" id="2.7.11.1"/>
    </reaction>
</comment>
<dbReference type="SMART" id="SM00220">
    <property type="entry name" value="S_TKc"/>
    <property type="match status" value="1"/>
</dbReference>
<dbReference type="PANTHER" id="PTHR47982:SF25">
    <property type="entry name" value="NON-SPECIFIC SERINE_THREONINE PROTEIN KINASE"/>
    <property type="match status" value="1"/>
</dbReference>
<evidence type="ECO:0000256" key="16">
    <source>
        <dbReference type="SAM" id="Phobius"/>
    </source>
</evidence>
<name>A0A0D9Z577_9ORYZ</name>
<keyword evidence="9 14" id="KW-0067">ATP-binding</keyword>
<dbReference type="GO" id="GO:0005886">
    <property type="term" value="C:plasma membrane"/>
    <property type="evidence" value="ECO:0007669"/>
    <property type="project" value="UniProtKB-SubCell"/>
</dbReference>
<dbReference type="PROSITE" id="PS00108">
    <property type="entry name" value="PROTEIN_KINASE_ST"/>
    <property type="match status" value="1"/>
</dbReference>
<feature type="compositionally biased region" description="Polar residues" evidence="15">
    <location>
        <begin position="542"/>
        <end position="555"/>
    </location>
</feature>
<dbReference type="EnsemblPlants" id="OGLUM03G11980.1">
    <property type="protein sequence ID" value="OGLUM03G11980.1"/>
    <property type="gene ID" value="OGLUM03G11980"/>
</dbReference>
<evidence type="ECO:0000256" key="1">
    <source>
        <dbReference type="ARBA" id="ARBA00004162"/>
    </source>
</evidence>
<dbReference type="AlphaFoldDB" id="A0A0D9Z577"/>
<evidence type="ECO:0000256" key="3">
    <source>
        <dbReference type="ARBA" id="ARBA00022475"/>
    </source>
</evidence>
<dbReference type="InterPro" id="IPR011009">
    <property type="entry name" value="Kinase-like_dom_sf"/>
</dbReference>